<dbReference type="AlphaFoldDB" id="A0A9W6WKA3"/>
<evidence type="ECO:0000313" key="2">
    <source>
        <dbReference type="Proteomes" id="UP001165120"/>
    </source>
</evidence>
<dbReference type="Proteomes" id="UP001165120">
    <property type="component" value="Unassembled WGS sequence"/>
</dbReference>
<evidence type="ECO:0000313" key="1">
    <source>
        <dbReference type="EMBL" id="GME79373.1"/>
    </source>
</evidence>
<sequence>MLSAPLPKDLESLTLYFEMQFKVQQYIFNALPFRLCKDPTNRSLFVRGSHYATLFDYLNHAYFACAFLDLYHQQVNNGYDDVLNLSKQTYLSMAEYYFARSLASQARDISVHEDIKKAVSLVISTTLHIIFILGSPNHNLFSEEILTVARNLGLLFTDYALVFKNCDLFNQASARYCLTEFSTSAEIYFPEYLYGLVDVASPSQTYSFSTSNVQNGTPFATSPIISYDSSSTYKNLTEYNTGPIKKKIPTILSNEEKSVVFEMVERLKKEFRAIANPSIYHNPYTCVRQVPLDLLISDQQSPITNEKVLEYDMLGSLTRFLIDIPESFAAMVENKDPRALIWLAHALMVIASRGYPFWSPEVYIKKLEQIEAAMDGYEDGEFWNGWLAIPREMLTNFSI</sequence>
<dbReference type="EMBL" id="BSXN01003495">
    <property type="protein sequence ID" value="GME79373.1"/>
    <property type="molecule type" value="Genomic_DNA"/>
</dbReference>
<accession>A0A9W6WKA3</accession>
<name>A0A9W6WKA3_CANBO</name>
<proteinExistence type="predicted"/>
<keyword evidence="2" id="KW-1185">Reference proteome</keyword>
<reference evidence="1" key="1">
    <citation type="submission" date="2023-04" db="EMBL/GenBank/DDBJ databases">
        <title>Candida boidinii NBRC 10035.</title>
        <authorList>
            <person name="Ichikawa N."/>
            <person name="Sato H."/>
            <person name="Tonouchi N."/>
        </authorList>
    </citation>
    <scope>NUCLEOTIDE SEQUENCE</scope>
    <source>
        <strain evidence="1">NBRC 10035</strain>
    </source>
</reference>
<protein>
    <submittedName>
        <fullName evidence="1">Unnamed protein product</fullName>
    </submittedName>
</protein>
<comment type="caution">
    <text evidence="1">The sequence shown here is derived from an EMBL/GenBank/DDBJ whole genome shotgun (WGS) entry which is preliminary data.</text>
</comment>
<gene>
    <name evidence="1" type="ORF">Cboi02_000610000</name>
</gene>
<organism evidence="1 2">
    <name type="scientific">Candida boidinii</name>
    <name type="common">Yeast</name>
    <dbReference type="NCBI Taxonomy" id="5477"/>
    <lineage>
        <taxon>Eukaryota</taxon>
        <taxon>Fungi</taxon>
        <taxon>Dikarya</taxon>
        <taxon>Ascomycota</taxon>
        <taxon>Saccharomycotina</taxon>
        <taxon>Pichiomycetes</taxon>
        <taxon>Pichiales</taxon>
        <taxon>Pichiaceae</taxon>
        <taxon>Ogataea</taxon>
        <taxon>Ogataea/Candida clade</taxon>
    </lineage>
</organism>